<dbReference type="PANTHER" id="PTHR45875">
    <property type="entry name" value="METHYLTRANSFERASE N6AMT1"/>
    <property type="match status" value="1"/>
</dbReference>
<evidence type="ECO:0000256" key="1">
    <source>
        <dbReference type="ARBA" id="ARBA00022603"/>
    </source>
</evidence>
<evidence type="ECO:0000256" key="3">
    <source>
        <dbReference type="ARBA" id="ARBA00022691"/>
    </source>
</evidence>
<dbReference type="InterPro" id="IPR007848">
    <property type="entry name" value="Small_mtfrase_dom"/>
</dbReference>
<evidence type="ECO:0000313" key="5">
    <source>
        <dbReference type="EMBL" id="MFC3687614.1"/>
    </source>
</evidence>
<dbReference type="PANTHER" id="PTHR45875:SF1">
    <property type="entry name" value="METHYLTRANSFERASE N6AMT1"/>
    <property type="match status" value="1"/>
</dbReference>
<keyword evidence="6" id="KW-1185">Reference proteome</keyword>
<sequence length="236" mass="25151">MLLRLPGTYPAQGDTHLLAATLRRRGLAEGRRVLDLCTGTGALALAAAEAGAREVVAVDLSRRVAWNARINSALARAGLDVRTGDLFSPVAGETFDLVTVNPPYVPAASDELPRHSIARSWDAGVDGRALLDRICAGVSAVLAPGGTLLLTHSVLADEQRTLEQLEAAGLEAEVVERVEEPFGPVMRRRAEMLRRRGLLTPGQQSEELVVIEARVRDAATLEHAGDTGRDRADDAA</sequence>
<dbReference type="InterPro" id="IPR052190">
    <property type="entry name" value="Euk-Arch_PrmC-MTase"/>
</dbReference>
<dbReference type="SUPFAM" id="SSF53335">
    <property type="entry name" value="S-adenosyl-L-methionine-dependent methyltransferases"/>
    <property type="match status" value="1"/>
</dbReference>
<comment type="caution">
    <text evidence="5">The sequence shown here is derived from an EMBL/GenBank/DDBJ whole genome shotgun (WGS) entry which is preliminary data.</text>
</comment>
<organism evidence="5 6">
    <name type="scientific">Aquipuribacter hungaricus</name>
    <dbReference type="NCBI Taxonomy" id="545624"/>
    <lineage>
        <taxon>Bacteria</taxon>
        <taxon>Bacillati</taxon>
        <taxon>Actinomycetota</taxon>
        <taxon>Actinomycetes</taxon>
        <taxon>Micrococcales</taxon>
        <taxon>Intrasporangiaceae</taxon>
        <taxon>Aquipuribacter</taxon>
    </lineage>
</organism>
<dbReference type="Proteomes" id="UP001595685">
    <property type="component" value="Unassembled WGS sequence"/>
</dbReference>
<dbReference type="NCBIfam" id="TIGR00537">
    <property type="entry name" value="hemK_rel_arch"/>
    <property type="match status" value="1"/>
</dbReference>
<accession>A0ABV7WCR1</accession>
<feature type="domain" description="Methyltransferase small" evidence="4">
    <location>
        <begin position="15"/>
        <end position="105"/>
    </location>
</feature>
<dbReference type="Pfam" id="PF05175">
    <property type="entry name" value="MTS"/>
    <property type="match status" value="1"/>
</dbReference>
<dbReference type="EMBL" id="JBHRWW010000002">
    <property type="protein sequence ID" value="MFC3687614.1"/>
    <property type="molecule type" value="Genomic_DNA"/>
</dbReference>
<proteinExistence type="predicted"/>
<keyword evidence="2 5" id="KW-0808">Transferase</keyword>
<keyword evidence="1 5" id="KW-0489">Methyltransferase</keyword>
<evidence type="ECO:0000256" key="2">
    <source>
        <dbReference type="ARBA" id="ARBA00022679"/>
    </source>
</evidence>
<keyword evidence="3" id="KW-0949">S-adenosyl-L-methionine</keyword>
<dbReference type="EC" id="2.1.1.-" evidence="5"/>
<dbReference type="GO" id="GO:0032259">
    <property type="term" value="P:methylation"/>
    <property type="evidence" value="ECO:0007669"/>
    <property type="project" value="UniProtKB-KW"/>
</dbReference>
<evidence type="ECO:0000259" key="4">
    <source>
        <dbReference type="Pfam" id="PF05175"/>
    </source>
</evidence>
<dbReference type="Gene3D" id="3.40.50.150">
    <property type="entry name" value="Vaccinia Virus protein VP39"/>
    <property type="match status" value="1"/>
</dbReference>
<evidence type="ECO:0000313" key="6">
    <source>
        <dbReference type="Proteomes" id="UP001595685"/>
    </source>
</evidence>
<protein>
    <submittedName>
        <fullName evidence="5">HemK2/MTQ2 family protein methyltransferase</fullName>
        <ecNumber evidence="5">2.1.1.-</ecNumber>
    </submittedName>
</protein>
<gene>
    <name evidence="5" type="ORF">ACFOLH_04590</name>
</gene>
<dbReference type="RefSeq" id="WP_340293045.1">
    <property type="nucleotide sequence ID" value="NZ_JBBEOI010000093.1"/>
</dbReference>
<dbReference type="InterPro" id="IPR029063">
    <property type="entry name" value="SAM-dependent_MTases_sf"/>
</dbReference>
<dbReference type="GO" id="GO:0008168">
    <property type="term" value="F:methyltransferase activity"/>
    <property type="evidence" value="ECO:0007669"/>
    <property type="project" value="UniProtKB-KW"/>
</dbReference>
<name>A0ABV7WCR1_9MICO</name>
<reference evidence="6" key="1">
    <citation type="journal article" date="2019" name="Int. J. Syst. Evol. Microbiol.">
        <title>The Global Catalogue of Microorganisms (GCM) 10K type strain sequencing project: providing services to taxonomists for standard genome sequencing and annotation.</title>
        <authorList>
            <consortium name="The Broad Institute Genomics Platform"/>
            <consortium name="The Broad Institute Genome Sequencing Center for Infectious Disease"/>
            <person name="Wu L."/>
            <person name="Ma J."/>
        </authorList>
    </citation>
    <scope>NUCLEOTIDE SEQUENCE [LARGE SCALE GENOMIC DNA]</scope>
    <source>
        <strain evidence="6">NCAIM B.02333</strain>
    </source>
</reference>
<dbReference type="CDD" id="cd02440">
    <property type="entry name" value="AdoMet_MTases"/>
    <property type="match status" value="1"/>
</dbReference>
<dbReference type="InterPro" id="IPR004557">
    <property type="entry name" value="PrmC-related"/>
</dbReference>